<evidence type="ECO:0000256" key="9">
    <source>
        <dbReference type="ARBA" id="ARBA00047337"/>
    </source>
</evidence>
<feature type="domain" description="Phospholipase/carboxylesterase/thioesterase" evidence="11">
    <location>
        <begin position="12"/>
        <end position="135"/>
    </location>
</feature>
<evidence type="ECO:0000256" key="6">
    <source>
        <dbReference type="ARBA" id="ARBA00022832"/>
    </source>
</evidence>
<dbReference type="Pfam" id="PF02230">
    <property type="entry name" value="Abhydrolase_2"/>
    <property type="match status" value="2"/>
</dbReference>
<evidence type="ECO:0000313" key="12">
    <source>
        <dbReference type="EMBL" id="KAJ5107642.1"/>
    </source>
</evidence>
<evidence type="ECO:0000256" key="7">
    <source>
        <dbReference type="ARBA" id="ARBA00029392"/>
    </source>
</evidence>
<dbReference type="AlphaFoldDB" id="A0A9W9KJJ2"/>
<dbReference type="EMBL" id="JAPQKH010000003">
    <property type="protein sequence ID" value="KAJ5107642.1"/>
    <property type="molecule type" value="Genomic_DNA"/>
</dbReference>
<keyword evidence="5" id="KW-0378">Hydrolase</keyword>
<keyword evidence="13" id="KW-1185">Reference proteome</keyword>
<dbReference type="SUPFAM" id="SSF53474">
    <property type="entry name" value="alpha/beta-Hydrolases"/>
    <property type="match status" value="1"/>
</dbReference>
<comment type="caution">
    <text evidence="12">The sequence shown here is derived from an EMBL/GenBank/DDBJ whole genome shotgun (WGS) entry which is preliminary data.</text>
</comment>
<evidence type="ECO:0000256" key="8">
    <source>
        <dbReference type="ARBA" id="ARBA00031195"/>
    </source>
</evidence>
<evidence type="ECO:0000256" key="2">
    <source>
        <dbReference type="ARBA" id="ARBA00012423"/>
    </source>
</evidence>
<dbReference type="GO" id="GO:0008474">
    <property type="term" value="F:palmitoyl-(protein) hydrolase activity"/>
    <property type="evidence" value="ECO:0007669"/>
    <property type="project" value="UniProtKB-EC"/>
</dbReference>
<dbReference type="GO" id="GO:0017000">
    <property type="term" value="P:antibiotic biosynthetic process"/>
    <property type="evidence" value="ECO:0007669"/>
    <property type="project" value="UniProtKB-ARBA"/>
</dbReference>
<feature type="compositionally biased region" description="Basic and acidic residues" evidence="10">
    <location>
        <begin position="170"/>
        <end position="182"/>
    </location>
</feature>
<feature type="region of interest" description="Disordered" evidence="10">
    <location>
        <begin position="165"/>
        <end position="220"/>
    </location>
</feature>
<comment type="catalytic activity">
    <reaction evidence="9">
        <text>S-hexadecanoyl-L-cysteinyl-[protein] + H2O = L-cysteinyl-[protein] + hexadecanoate + H(+)</text>
        <dbReference type="Rhea" id="RHEA:19233"/>
        <dbReference type="Rhea" id="RHEA-COMP:10131"/>
        <dbReference type="Rhea" id="RHEA-COMP:11032"/>
        <dbReference type="ChEBI" id="CHEBI:7896"/>
        <dbReference type="ChEBI" id="CHEBI:15377"/>
        <dbReference type="ChEBI" id="CHEBI:15378"/>
        <dbReference type="ChEBI" id="CHEBI:29950"/>
        <dbReference type="ChEBI" id="CHEBI:74151"/>
        <dbReference type="EC" id="3.1.2.22"/>
    </reaction>
</comment>
<dbReference type="OrthoDB" id="2418081at2759"/>
<dbReference type="PANTHER" id="PTHR10655">
    <property type="entry name" value="LYSOPHOSPHOLIPASE-RELATED"/>
    <property type="match status" value="1"/>
</dbReference>
<dbReference type="Gene3D" id="3.40.50.1820">
    <property type="entry name" value="alpha/beta hydrolase"/>
    <property type="match status" value="1"/>
</dbReference>
<comment type="function">
    <text evidence="7">Hydrolyzes fatty acids from S-acylated cysteine residues in proteins with a strong preference for palmitoylated G-alpha proteins over other acyl substrates. Mediates the deacylation of G-alpha proteins such as GPA1 in vivo, but has weak or no activity toward palmitoylated Ras proteins. Has weak lysophospholipase activity in vitro; however such activity may not exist in vivo.</text>
</comment>
<evidence type="ECO:0000256" key="10">
    <source>
        <dbReference type="SAM" id="MobiDB-lite"/>
    </source>
</evidence>
<reference evidence="12" key="2">
    <citation type="journal article" date="2023" name="IMA Fungus">
        <title>Comparative genomic study of the Penicillium genus elucidates a diverse pangenome and 15 lateral gene transfer events.</title>
        <authorList>
            <person name="Petersen C."/>
            <person name="Sorensen T."/>
            <person name="Nielsen M.R."/>
            <person name="Sondergaard T.E."/>
            <person name="Sorensen J.L."/>
            <person name="Fitzpatrick D.A."/>
            <person name="Frisvad J.C."/>
            <person name="Nielsen K.L."/>
        </authorList>
    </citation>
    <scope>NUCLEOTIDE SEQUENCE</scope>
    <source>
        <strain evidence="12">IBT 30069</strain>
    </source>
</reference>
<dbReference type="GO" id="GO:0005737">
    <property type="term" value="C:cytoplasm"/>
    <property type="evidence" value="ECO:0007669"/>
    <property type="project" value="TreeGrafter"/>
</dbReference>
<evidence type="ECO:0000259" key="11">
    <source>
        <dbReference type="Pfam" id="PF02230"/>
    </source>
</evidence>
<dbReference type="GO" id="GO:0072330">
    <property type="term" value="P:monocarboxylic acid biosynthetic process"/>
    <property type="evidence" value="ECO:0007669"/>
    <property type="project" value="UniProtKB-ARBA"/>
</dbReference>
<dbReference type="GO" id="GO:0006631">
    <property type="term" value="P:fatty acid metabolic process"/>
    <property type="evidence" value="ECO:0007669"/>
    <property type="project" value="UniProtKB-KW"/>
</dbReference>
<keyword evidence="6" id="KW-0443">Lipid metabolism</keyword>
<keyword evidence="6" id="KW-0276">Fatty acid metabolism</keyword>
<keyword evidence="4" id="KW-0719">Serine esterase</keyword>
<evidence type="ECO:0000256" key="4">
    <source>
        <dbReference type="ARBA" id="ARBA00022487"/>
    </source>
</evidence>
<dbReference type="PANTHER" id="PTHR10655:SF17">
    <property type="entry name" value="LYSOPHOSPHOLIPASE-LIKE PROTEIN 1"/>
    <property type="match status" value="1"/>
</dbReference>
<accession>A0A9W9KJJ2</accession>
<reference evidence="12" key="1">
    <citation type="submission" date="2022-11" db="EMBL/GenBank/DDBJ databases">
        <authorList>
            <person name="Petersen C."/>
        </authorList>
    </citation>
    <scope>NUCLEOTIDE SEQUENCE</scope>
    <source>
        <strain evidence="12">IBT 30069</strain>
    </source>
</reference>
<comment type="similarity">
    <text evidence="1">Belongs to the AB hydrolase superfamily. AB hydrolase 2 family.</text>
</comment>
<name>A0A9W9KJJ2_9EURO</name>
<evidence type="ECO:0000256" key="3">
    <source>
        <dbReference type="ARBA" id="ARBA00014923"/>
    </source>
</evidence>
<dbReference type="GO" id="GO:0052689">
    <property type="term" value="F:carboxylic ester hydrolase activity"/>
    <property type="evidence" value="ECO:0007669"/>
    <property type="project" value="UniProtKB-KW"/>
</dbReference>
<gene>
    <name evidence="12" type="ORF">N7456_004317</name>
</gene>
<sequence>MPRKEYPAPLVIPSLSEQHTHTIIALHGRGSNAEKFGRELIASANLQSRLPTVKFVFPTASKRRSTILKKIPINQWFDNYSLDDPGERTDLQINGLCETAAFLRGLIAKEADLLGDGGYGKVVLWCLSQGCAAGMFALLGGWPDVTQSQSIGAFHLKEILQYRDNPTSSSDDHELGSEEENRALTSYGDSDEDNNDLISDGESNEGNFSEPENDPFQQFTKPDDEIDVFFTGDEPEVPPPIQAVDYVREILDLPLLSTIEHESVAASLCQLQIRVFLGHGAQDPKVSVQLGEKMSRVLSTGLGMDVTWKPYEGLGHWYRVEDEIEDILNFLANSVRIPLAVKDESLVPLP</sequence>
<dbReference type="Proteomes" id="UP001149165">
    <property type="component" value="Unassembled WGS sequence"/>
</dbReference>
<feature type="domain" description="Phospholipase/carboxylesterase/thioesterase" evidence="11">
    <location>
        <begin position="266"/>
        <end position="333"/>
    </location>
</feature>
<evidence type="ECO:0000256" key="5">
    <source>
        <dbReference type="ARBA" id="ARBA00022801"/>
    </source>
</evidence>
<dbReference type="InterPro" id="IPR029058">
    <property type="entry name" value="AB_hydrolase_fold"/>
</dbReference>
<proteinExistence type="inferred from homology"/>
<evidence type="ECO:0000313" key="13">
    <source>
        <dbReference type="Proteomes" id="UP001149165"/>
    </source>
</evidence>
<dbReference type="InterPro" id="IPR050565">
    <property type="entry name" value="LYPA1-2/EST-like"/>
</dbReference>
<dbReference type="InterPro" id="IPR003140">
    <property type="entry name" value="PLipase/COase/thioEstase"/>
</dbReference>
<organism evidence="12 13">
    <name type="scientific">Penicillium angulare</name>
    <dbReference type="NCBI Taxonomy" id="116970"/>
    <lineage>
        <taxon>Eukaryota</taxon>
        <taxon>Fungi</taxon>
        <taxon>Dikarya</taxon>
        <taxon>Ascomycota</taxon>
        <taxon>Pezizomycotina</taxon>
        <taxon>Eurotiomycetes</taxon>
        <taxon>Eurotiomycetidae</taxon>
        <taxon>Eurotiales</taxon>
        <taxon>Aspergillaceae</taxon>
        <taxon>Penicillium</taxon>
    </lineage>
</organism>
<dbReference type="EC" id="3.1.2.22" evidence="2"/>
<evidence type="ECO:0000256" key="1">
    <source>
        <dbReference type="ARBA" id="ARBA00006499"/>
    </source>
</evidence>
<protein>
    <recommendedName>
        <fullName evidence="3">Acyl-protein thioesterase 1</fullName>
        <ecNumber evidence="2">3.1.2.22</ecNumber>
    </recommendedName>
    <alternativeName>
        <fullName evidence="8">Palmitoyl-protein hydrolase</fullName>
    </alternativeName>
</protein>